<name>A0A815WV90_9BILA</name>
<gene>
    <name evidence="2" type="ORF">JYZ213_LOCUS45970</name>
</gene>
<evidence type="ECO:0000313" key="2">
    <source>
        <dbReference type="EMBL" id="CAF1545561.1"/>
    </source>
</evidence>
<comment type="caution">
    <text evidence="2">The sequence shown here is derived from an EMBL/GenBank/DDBJ whole genome shotgun (WGS) entry which is preliminary data.</text>
</comment>
<keyword evidence="1" id="KW-0812">Transmembrane</keyword>
<reference evidence="2" key="1">
    <citation type="submission" date="2021-02" db="EMBL/GenBank/DDBJ databases">
        <authorList>
            <person name="Nowell W R."/>
        </authorList>
    </citation>
    <scope>NUCLEOTIDE SEQUENCE</scope>
</reference>
<protein>
    <submittedName>
        <fullName evidence="2">Uncharacterized protein</fullName>
    </submittedName>
</protein>
<keyword evidence="1" id="KW-0472">Membrane</keyword>
<dbReference type="EMBL" id="CAJNOG010004839">
    <property type="protein sequence ID" value="CAF1545561.1"/>
    <property type="molecule type" value="Genomic_DNA"/>
</dbReference>
<evidence type="ECO:0000256" key="1">
    <source>
        <dbReference type="SAM" id="Phobius"/>
    </source>
</evidence>
<proteinExistence type="predicted"/>
<dbReference type="Proteomes" id="UP000663845">
    <property type="component" value="Unassembled WGS sequence"/>
</dbReference>
<organism evidence="2 3">
    <name type="scientific">Adineta steineri</name>
    <dbReference type="NCBI Taxonomy" id="433720"/>
    <lineage>
        <taxon>Eukaryota</taxon>
        <taxon>Metazoa</taxon>
        <taxon>Spiralia</taxon>
        <taxon>Gnathifera</taxon>
        <taxon>Rotifera</taxon>
        <taxon>Eurotatoria</taxon>
        <taxon>Bdelloidea</taxon>
        <taxon>Adinetida</taxon>
        <taxon>Adinetidae</taxon>
        <taxon>Adineta</taxon>
    </lineage>
</organism>
<evidence type="ECO:0000313" key="3">
    <source>
        <dbReference type="Proteomes" id="UP000663845"/>
    </source>
</evidence>
<accession>A0A815WV90</accession>
<keyword evidence="1" id="KW-1133">Transmembrane helix</keyword>
<dbReference type="AlphaFoldDB" id="A0A815WV90"/>
<feature type="transmembrane region" description="Helical" evidence="1">
    <location>
        <begin position="21"/>
        <end position="40"/>
    </location>
</feature>
<feature type="non-terminal residue" evidence="2">
    <location>
        <position position="148"/>
    </location>
</feature>
<sequence length="148" mass="17536">MKFDDFLATVDDWGKFQKIKYGLICLTYMLPPIMVYTYTFTAAVPNFRCQDSDMLFDDGYFAQANTNYNSKYLPTQEQCTRADKLLSLKECQRCYIQTKPKFNQTANRPDSRIEKCNKHVFEKIHYDKTLVEEWDIVCDRIIYRSAAQ</sequence>